<keyword evidence="4 8" id="KW-0808">Transferase</keyword>
<evidence type="ECO:0000256" key="8">
    <source>
        <dbReference type="RuleBase" id="RU366017"/>
    </source>
</evidence>
<dbReference type="VEuPathDB" id="VectorBase:MDOA012987"/>
<dbReference type="eggNOG" id="KOG4735">
    <property type="taxonomic scope" value="Eukaryota"/>
</dbReference>
<keyword evidence="6 8" id="KW-1133">Transmembrane helix</keyword>
<evidence type="ECO:0000256" key="7">
    <source>
        <dbReference type="ARBA" id="ARBA00023136"/>
    </source>
</evidence>
<name>A0A1I8N9K1_MUSDO</name>
<dbReference type="GO" id="GO:0016757">
    <property type="term" value="F:glycosyltransferase activity"/>
    <property type="evidence" value="ECO:0007669"/>
    <property type="project" value="UniProtKB-UniRule"/>
</dbReference>
<dbReference type="EC" id="2.4.1.-" evidence="8"/>
<dbReference type="Proteomes" id="UP001652621">
    <property type="component" value="Unplaced"/>
</dbReference>
<sequence>MLVHDNQRVQYIYFLLSGAVASSLLILTYVSLSTRASENLQRDIRSMQLSMDLIKPTSLVWSYNNTWRNLGHGWMKHKIYSAYFDRRVEILDNPLDDTMGVAIGSIRIIAVLPLYFRDEITCIFRGEDFSLKRTRARTPQPLQDHNDSAFAAYAIVCPLYRQLNESLVVRLPHAVAIKYKLNSLTKDSPTFVPISYPRDMNQLFAKSKPILSICVAPLQLNSTSALGLVEFIEMYRLLGAGHFYFYLASYSNEMATILAYYRKLGLADVLQWDLQDHLHDLAMGGSVAQINDCIYRAMAVDNFRYAVIVGMDEYLMPLKHNSLLKFMLQCDEGLTASYVFRNVFFYKKDRSDLFSTPERATNRLLVTQTKVKRSLEVMPAFTNSRFIVNTHAVVEMGTKRLWRAAPGYTDHVLSPTVGLLFHYRNNCINCRTVMLVDYTARRFGSLLWDRVDNACLQLFLKDKGVCPN</sequence>
<accession>A0A1I8N9K1</accession>
<reference evidence="11" key="2">
    <citation type="submission" date="2025-04" db="UniProtKB">
        <authorList>
            <consortium name="RefSeq"/>
        </authorList>
    </citation>
    <scope>IDENTIFICATION</scope>
    <source>
        <strain evidence="11 12">Aabys</strain>
        <tissue evidence="12">Whole body</tissue>
    </source>
</reference>
<dbReference type="RefSeq" id="XP_058987049.1">
    <property type="nucleotide sequence ID" value="XM_059131066.1"/>
</dbReference>
<evidence type="ECO:0000256" key="3">
    <source>
        <dbReference type="ARBA" id="ARBA00022676"/>
    </source>
</evidence>
<evidence type="ECO:0000313" key="10">
    <source>
        <dbReference type="Proteomes" id="UP001652621"/>
    </source>
</evidence>
<evidence type="ECO:0000313" key="11">
    <source>
        <dbReference type="RefSeq" id="XP_005177931.1"/>
    </source>
</evidence>
<dbReference type="OrthoDB" id="2526284at2759"/>
<evidence type="ECO:0000256" key="4">
    <source>
        <dbReference type="ARBA" id="ARBA00022679"/>
    </source>
</evidence>
<dbReference type="KEGG" id="mde:101900532"/>
<dbReference type="Pfam" id="PF01697">
    <property type="entry name" value="Glyco_transf_92"/>
    <property type="match status" value="1"/>
</dbReference>
<comment type="subcellular location">
    <subcellularLocation>
        <location evidence="1">Membrane</location>
        <topology evidence="1">Single-pass membrane protein</topology>
    </subcellularLocation>
</comment>
<keyword evidence="5 8" id="KW-0812">Transmembrane</keyword>
<dbReference type="InterPro" id="IPR008166">
    <property type="entry name" value="Glyco_transf_92"/>
</dbReference>
<dbReference type="PANTHER" id="PTHR21461:SF1">
    <property type="entry name" value="GLYCOSYLTRANSFERASE FAMILY 92 PROTEIN"/>
    <property type="match status" value="1"/>
</dbReference>
<protein>
    <recommendedName>
        <fullName evidence="8">Glycosyltransferase family 92 protein</fullName>
        <ecNumber evidence="8">2.4.1.-</ecNumber>
    </recommendedName>
</protein>
<dbReference type="EnsemblMetazoa" id="MDOA012987-RA">
    <property type="protein sequence ID" value="MDOA012987-PA"/>
    <property type="gene ID" value="MDOA012987"/>
</dbReference>
<dbReference type="VEuPathDB" id="VectorBase:MDOMA2_010303"/>
<proteinExistence type="inferred from homology"/>
<evidence type="ECO:0000256" key="1">
    <source>
        <dbReference type="ARBA" id="ARBA00004167"/>
    </source>
</evidence>
<keyword evidence="7 8" id="KW-0472">Membrane</keyword>
<dbReference type="GO" id="GO:0016020">
    <property type="term" value="C:membrane"/>
    <property type="evidence" value="ECO:0007669"/>
    <property type="project" value="UniProtKB-SubCell"/>
</dbReference>
<keyword evidence="10" id="KW-1185">Reference proteome</keyword>
<gene>
    <name evidence="9" type="primary">101900532</name>
    <name evidence="11 12" type="synonym">LOC101900532</name>
</gene>
<dbReference type="GO" id="GO:0005737">
    <property type="term" value="C:cytoplasm"/>
    <property type="evidence" value="ECO:0007669"/>
    <property type="project" value="TreeGrafter"/>
</dbReference>
<evidence type="ECO:0000256" key="2">
    <source>
        <dbReference type="ARBA" id="ARBA00007647"/>
    </source>
</evidence>
<dbReference type="AlphaFoldDB" id="A0A1I8N9K1"/>
<feature type="transmembrane region" description="Helical" evidence="8">
    <location>
        <begin position="12"/>
        <end position="32"/>
    </location>
</feature>
<dbReference type="EnsemblMetazoa" id="MDOA012987-RB">
    <property type="protein sequence ID" value="MDOA012987-PB"/>
    <property type="gene ID" value="MDOA012987"/>
</dbReference>
<dbReference type="PANTHER" id="PTHR21461">
    <property type="entry name" value="GLYCOSYLTRANSFERASE FAMILY 92 PROTEIN"/>
    <property type="match status" value="1"/>
</dbReference>
<dbReference type="GeneID" id="101900532"/>
<keyword evidence="3 8" id="KW-0328">Glycosyltransferase</keyword>
<comment type="similarity">
    <text evidence="2 8">Belongs to the glycosyltransferase 92 family.</text>
</comment>
<evidence type="ECO:0000256" key="6">
    <source>
        <dbReference type="ARBA" id="ARBA00022989"/>
    </source>
</evidence>
<evidence type="ECO:0000313" key="9">
    <source>
        <dbReference type="EnsemblMetazoa" id="MDOA012987-PA"/>
    </source>
</evidence>
<evidence type="ECO:0000256" key="5">
    <source>
        <dbReference type="ARBA" id="ARBA00022692"/>
    </source>
</evidence>
<reference evidence="9" key="1">
    <citation type="submission" date="2020-05" db="UniProtKB">
        <authorList>
            <consortium name="EnsemblMetazoa"/>
        </authorList>
    </citation>
    <scope>IDENTIFICATION</scope>
    <source>
        <strain evidence="9">Aabys</strain>
    </source>
</reference>
<evidence type="ECO:0000313" key="12">
    <source>
        <dbReference type="RefSeq" id="XP_058987049.1"/>
    </source>
</evidence>
<dbReference type="RefSeq" id="XP_005177931.1">
    <property type="nucleotide sequence ID" value="XM_005177874.3"/>
</dbReference>
<organism evidence="9">
    <name type="scientific">Musca domestica</name>
    <name type="common">House fly</name>
    <dbReference type="NCBI Taxonomy" id="7370"/>
    <lineage>
        <taxon>Eukaryota</taxon>
        <taxon>Metazoa</taxon>
        <taxon>Ecdysozoa</taxon>
        <taxon>Arthropoda</taxon>
        <taxon>Hexapoda</taxon>
        <taxon>Insecta</taxon>
        <taxon>Pterygota</taxon>
        <taxon>Neoptera</taxon>
        <taxon>Endopterygota</taxon>
        <taxon>Diptera</taxon>
        <taxon>Brachycera</taxon>
        <taxon>Muscomorpha</taxon>
        <taxon>Muscoidea</taxon>
        <taxon>Muscidae</taxon>
        <taxon>Musca</taxon>
    </lineage>
</organism>
<dbReference type="EnsemblMetazoa" id="MDOA012987-RC">
    <property type="protein sequence ID" value="MDOA012987-PC"/>
    <property type="gene ID" value="MDOA012987"/>
</dbReference>